<dbReference type="EMBL" id="CM001440">
    <property type="protein sequence ID" value="EHR60975.1"/>
    <property type="molecule type" value="Genomic_DNA"/>
</dbReference>
<evidence type="ECO:0000313" key="2">
    <source>
        <dbReference type="EMBL" id="EHR60975.1"/>
    </source>
</evidence>
<evidence type="ECO:0008006" key="4">
    <source>
        <dbReference type="Google" id="ProtNLM"/>
    </source>
</evidence>
<accession>H5XLS7</accession>
<protein>
    <recommendedName>
        <fullName evidence="4">DUF1440 domain-containing protein</fullName>
    </recommendedName>
</protein>
<dbReference type="AlphaFoldDB" id="H5XLS7"/>
<proteinExistence type="predicted"/>
<dbReference type="RefSeq" id="WP_005455905.1">
    <property type="nucleotide sequence ID" value="NZ_CM001440.1"/>
</dbReference>
<evidence type="ECO:0000313" key="3">
    <source>
        <dbReference type="Proteomes" id="UP000002791"/>
    </source>
</evidence>
<dbReference type="eggNOG" id="ENOG5032Q2W">
    <property type="taxonomic scope" value="Bacteria"/>
</dbReference>
<evidence type="ECO:0000256" key="1">
    <source>
        <dbReference type="SAM" id="MobiDB-lite"/>
    </source>
</evidence>
<dbReference type="HOGENOM" id="CLU_121886_0_0_11"/>
<gene>
    <name evidence="2" type="ORF">SaccyDRAFT_2083</name>
</gene>
<feature type="region of interest" description="Disordered" evidence="1">
    <location>
        <begin position="146"/>
        <end position="181"/>
    </location>
</feature>
<dbReference type="Proteomes" id="UP000002791">
    <property type="component" value="Chromosome"/>
</dbReference>
<dbReference type="STRING" id="882082.SaccyDRAFT_2083"/>
<keyword evidence="3" id="KW-1185">Reference proteome</keyword>
<sequence length="181" mass="19292">MAWGRSAAAGVAAGAVGVAAMTLAEKLEQRVTGRPDSYVPARTLERLLGLAHARGRRAWRRNLAMHAGQGALLGAVRGVMAGAGLRGSWSSLLFLAVRLTNDQTFENATGVGAPPWTWPRDELVVDLLHKAVYAFATGLVADALASRSGPGPGQVHARLRPVRERDVGPPPREWSPRSVRH</sequence>
<reference evidence="2 3" key="1">
    <citation type="submission" date="2011-11" db="EMBL/GenBank/DDBJ databases">
        <title>The Noncontiguous Finished sequence of Saccharomonospora cyanea NA-134.</title>
        <authorList>
            <consortium name="US DOE Joint Genome Institute"/>
            <person name="Lucas S."/>
            <person name="Han J."/>
            <person name="Lapidus A."/>
            <person name="Cheng J.-F."/>
            <person name="Goodwin L."/>
            <person name="Pitluck S."/>
            <person name="Peters L."/>
            <person name="Ovchinnikova G."/>
            <person name="Lu M."/>
            <person name="Detter J.C."/>
            <person name="Han C."/>
            <person name="Tapia R."/>
            <person name="Land M."/>
            <person name="Hauser L."/>
            <person name="Kyrpides N."/>
            <person name="Ivanova N."/>
            <person name="Pagani I."/>
            <person name="Brambilla E.-M."/>
            <person name="Klenk H.-P."/>
            <person name="Woyke T."/>
        </authorList>
    </citation>
    <scope>NUCLEOTIDE SEQUENCE [LARGE SCALE GENOMIC DNA]</scope>
    <source>
        <strain evidence="2 3">NA-134</strain>
    </source>
</reference>
<name>H5XLS7_9PSEU</name>
<organism evidence="2 3">
    <name type="scientific">Saccharomonospora cyanea NA-134</name>
    <dbReference type="NCBI Taxonomy" id="882082"/>
    <lineage>
        <taxon>Bacteria</taxon>
        <taxon>Bacillati</taxon>
        <taxon>Actinomycetota</taxon>
        <taxon>Actinomycetes</taxon>
        <taxon>Pseudonocardiales</taxon>
        <taxon>Pseudonocardiaceae</taxon>
        <taxon>Saccharomonospora</taxon>
    </lineage>
</organism>
<dbReference type="OrthoDB" id="669100at2"/>